<evidence type="ECO:0000256" key="2">
    <source>
        <dbReference type="ARBA" id="ARBA00012755"/>
    </source>
</evidence>
<dbReference type="SUPFAM" id="SSF51445">
    <property type="entry name" value="(Trans)glycosidases"/>
    <property type="match status" value="1"/>
</dbReference>
<dbReference type="Pfam" id="PF16875">
    <property type="entry name" value="Glyco_hydro_36N"/>
    <property type="match status" value="1"/>
</dbReference>
<dbReference type="Gene3D" id="3.20.20.70">
    <property type="entry name" value="Aldolase class I"/>
    <property type="match status" value="1"/>
</dbReference>
<dbReference type="PRINTS" id="PR00743">
    <property type="entry name" value="GLHYDRLASE36"/>
</dbReference>
<dbReference type="InterPro" id="IPR031705">
    <property type="entry name" value="Glyco_hydro_36_C"/>
</dbReference>
<evidence type="ECO:0000256" key="1">
    <source>
        <dbReference type="ARBA" id="ARBA00001255"/>
    </source>
</evidence>
<dbReference type="Proteomes" id="UP000199045">
    <property type="component" value="Unassembled WGS sequence"/>
</dbReference>
<feature type="binding site" evidence="7">
    <location>
        <begin position="468"/>
        <end position="472"/>
    </location>
    <ligand>
        <name>substrate</name>
    </ligand>
</feature>
<keyword evidence="3 5" id="KW-0378">Hydrolase</keyword>
<dbReference type="EMBL" id="FNBN01000011">
    <property type="protein sequence ID" value="SDH32941.1"/>
    <property type="molecule type" value="Genomic_DNA"/>
</dbReference>
<feature type="binding site" evidence="7">
    <location>
        <position position="517"/>
    </location>
    <ligand>
        <name>substrate</name>
    </ligand>
</feature>
<evidence type="ECO:0000256" key="3">
    <source>
        <dbReference type="ARBA" id="ARBA00022801"/>
    </source>
</evidence>
<dbReference type="InterPro" id="IPR031704">
    <property type="entry name" value="Glyco_hydro_36_N"/>
</dbReference>
<dbReference type="GO" id="GO:0004557">
    <property type="term" value="F:alpha-galactosidase activity"/>
    <property type="evidence" value="ECO:0007669"/>
    <property type="project" value="UniProtKB-UniRule"/>
</dbReference>
<dbReference type="Pfam" id="PF16874">
    <property type="entry name" value="Glyco_hydro_36C"/>
    <property type="match status" value="1"/>
</dbReference>
<dbReference type="GO" id="GO:0016052">
    <property type="term" value="P:carbohydrate catabolic process"/>
    <property type="evidence" value="ECO:0007669"/>
    <property type="project" value="InterPro"/>
</dbReference>
<feature type="domain" description="Glycosyl hydrolase family 36 C-terminal" evidence="9">
    <location>
        <begin position="634"/>
        <end position="720"/>
    </location>
</feature>
<keyword evidence="8" id="KW-0732">Signal</keyword>
<reference evidence="11 12" key="1">
    <citation type="submission" date="2016-10" db="EMBL/GenBank/DDBJ databases">
        <authorList>
            <person name="de Groot N.N."/>
        </authorList>
    </citation>
    <scope>NUCLEOTIDE SEQUENCE [LARGE SCALE GENOMIC DNA]</scope>
    <source>
        <strain evidence="11 12">DSM 527</strain>
    </source>
</reference>
<comment type="catalytic activity">
    <reaction evidence="1 5">
        <text>Hydrolysis of terminal, non-reducing alpha-D-galactose residues in alpha-D-galactosides, including galactose oligosaccharides, galactomannans and galactolipids.</text>
        <dbReference type="EC" id="3.2.1.22"/>
    </reaction>
</comment>
<protein>
    <recommendedName>
        <fullName evidence="2 5">Alpha-galactosidase</fullName>
        <ecNumber evidence="2 5">3.2.1.22</ecNumber>
    </recommendedName>
</protein>
<feature type="chain" id="PRO_5011643805" description="Alpha-galactosidase" evidence="8">
    <location>
        <begin position="23"/>
        <end position="727"/>
    </location>
</feature>
<dbReference type="Gene3D" id="2.60.40.1180">
    <property type="entry name" value="Golgi alpha-mannosidase II"/>
    <property type="match status" value="1"/>
</dbReference>
<keyword evidence="4 5" id="KW-0326">Glycosidase</keyword>
<dbReference type="RefSeq" id="WP_089837724.1">
    <property type="nucleotide sequence ID" value="NZ_FNBN01000011.1"/>
</dbReference>
<evidence type="ECO:0000256" key="5">
    <source>
        <dbReference type="PIRNR" id="PIRNR005536"/>
    </source>
</evidence>
<comment type="similarity">
    <text evidence="5">Belongs to the glycosyl hydrolase.</text>
</comment>
<feature type="binding site" evidence="7">
    <location>
        <position position="434"/>
    </location>
    <ligand>
        <name>substrate</name>
    </ligand>
</feature>
<evidence type="ECO:0000313" key="11">
    <source>
        <dbReference type="EMBL" id="SDH32941.1"/>
    </source>
</evidence>
<dbReference type="Pfam" id="PF02065">
    <property type="entry name" value="Melibiase"/>
    <property type="match status" value="1"/>
</dbReference>
<feature type="signal peptide" evidence="8">
    <location>
        <begin position="1"/>
        <end position="22"/>
    </location>
</feature>
<dbReference type="InterPro" id="IPR038417">
    <property type="entry name" value="Alpga-gal_N_sf"/>
</dbReference>
<evidence type="ECO:0000313" key="12">
    <source>
        <dbReference type="Proteomes" id="UP000199045"/>
    </source>
</evidence>
<dbReference type="PANTHER" id="PTHR43053:SF3">
    <property type="entry name" value="ALPHA-GALACTOSIDASE C-RELATED"/>
    <property type="match status" value="1"/>
</dbReference>
<dbReference type="InterPro" id="IPR002252">
    <property type="entry name" value="Glyco_hydro_36"/>
</dbReference>
<dbReference type="OrthoDB" id="9758822at2"/>
<feature type="binding site" evidence="7">
    <location>
        <position position="187"/>
    </location>
    <ligand>
        <name>substrate</name>
    </ligand>
</feature>
<dbReference type="Gene3D" id="2.70.98.60">
    <property type="entry name" value="alpha-galactosidase from lactobacil brevis"/>
    <property type="match status" value="1"/>
</dbReference>
<name>A0A1G8BII8_CHIFI</name>
<evidence type="ECO:0000256" key="4">
    <source>
        <dbReference type="ARBA" id="ARBA00023295"/>
    </source>
</evidence>
<dbReference type="FunFam" id="3.20.20.70:FF:000118">
    <property type="entry name" value="Alpha-galactosidase"/>
    <property type="match status" value="1"/>
</dbReference>
<dbReference type="STRING" id="104663.SAMN04488121_11154"/>
<feature type="active site" description="Proton donor" evidence="6">
    <location>
        <position position="539"/>
    </location>
</feature>
<dbReference type="EC" id="3.2.1.22" evidence="2 5"/>
<evidence type="ECO:0000259" key="10">
    <source>
        <dbReference type="Pfam" id="PF16875"/>
    </source>
</evidence>
<feature type="binding site" evidence="7">
    <location>
        <position position="539"/>
    </location>
    <ligand>
        <name>substrate</name>
    </ligand>
</feature>
<sequence>MRKKILSILFFLVVVTLTAVQAETIHISTNETELVLQTAQNGRLFQLYLGPRLSSPDDYTHLSARMKSKSDGQAWEVYPVSGTETYFEPAFGIRHNDGNQATVLQYVSHSEKKVAEGVTETVITLKDKLYPVQVKLYYRAYAKDNIIQSWTEISHNEKQPVNINRYASSMLYWKRAKYFLTEFSGDWAKEVNMSTTQLNFGKKEIDTKLGSRADLHVSPFFTVGLNEEPRENEGQVLMGTLAWTGNFRFTFEVDNENNLRVISGINPFASDYTLDPGKVFTTPSFIFTLSNQGTGKGSRDLHRWARNNQLKDGQGDRLTLLNNWESTAFDFNETKLEGLIEETKFLGTDMFLLDDGWFGNKYPRHSDTQGLGDWQPTANKLPNGVPALVKAATKTGVKFGIWIEPEMVNPKSELFEKHPDWVILLPNRERYYFRNQLVLDLSNPAVQEHVFGVVDHLMTENPQLAYLKWDCNSPITNIYSPYLKDRQNNLYIDYVRGLYKVLDRIKAKYPNLPMMLCSGGGGRTDYEGLRYFTEFWPSDNTDPIERLFIQWGYSQFFPSKSIAAHVTSWNHDASIKFRVDVAMQCKLGFDLNIKELPKDEQAFCQSAVATYNRIKNINFSGDQYRLVSPYEGNHTATMYVSESKKQAILYAYDIHPRFGENLLSVQCQGLNPAAKYRVKEINLMPGKSPDEAFNDKVYSGDYLMKVGLDVFTTIKLHSSILELEAVE</sequence>
<dbReference type="AlphaFoldDB" id="A0A1G8BII8"/>
<evidence type="ECO:0000256" key="8">
    <source>
        <dbReference type="SAM" id="SignalP"/>
    </source>
</evidence>
<feature type="domain" description="Glycosyl hydrolase family 36 N-terminal" evidence="10">
    <location>
        <begin position="43"/>
        <end position="274"/>
    </location>
</feature>
<dbReference type="InterPro" id="IPR017853">
    <property type="entry name" value="GH"/>
</dbReference>
<feature type="binding site" evidence="7">
    <location>
        <begin position="354"/>
        <end position="355"/>
    </location>
    <ligand>
        <name>substrate</name>
    </ligand>
</feature>
<proteinExistence type="inferred from homology"/>
<dbReference type="PANTHER" id="PTHR43053">
    <property type="entry name" value="GLYCOSIDASE FAMILY 31"/>
    <property type="match status" value="1"/>
</dbReference>
<dbReference type="InterPro" id="IPR013780">
    <property type="entry name" value="Glyco_hydro_b"/>
</dbReference>
<feature type="active site" description="Nucleophile" evidence="6">
    <location>
        <position position="470"/>
    </location>
</feature>
<dbReference type="InterPro" id="IPR050985">
    <property type="entry name" value="Alpha-glycosidase_related"/>
</dbReference>
<dbReference type="CDD" id="cd14791">
    <property type="entry name" value="GH36"/>
    <property type="match status" value="1"/>
</dbReference>
<accession>A0A1G8BII8</accession>
<organism evidence="11 12">
    <name type="scientific">Chitinophaga filiformis</name>
    <name type="common">Myxococcus filiformis</name>
    <name type="synonym">Flexibacter filiformis</name>
    <dbReference type="NCBI Taxonomy" id="104663"/>
    <lineage>
        <taxon>Bacteria</taxon>
        <taxon>Pseudomonadati</taxon>
        <taxon>Bacteroidota</taxon>
        <taxon>Chitinophagia</taxon>
        <taxon>Chitinophagales</taxon>
        <taxon>Chitinophagaceae</taxon>
        <taxon>Chitinophaga</taxon>
    </lineage>
</organism>
<evidence type="ECO:0000256" key="6">
    <source>
        <dbReference type="PIRSR" id="PIRSR005536-1"/>
    </source>
</evidence>
<gene>
    <name evidence="11" type="ORF">SAMN04488121_11154</name>
</gene>
<dbReference type="InterPro" id="IPR013785">
    <property type="entry name" value="Aldolase_TIM"/>
</dbReference>
<dbReference type="PIRSF" id="PIRSF005536">
    <property type="entry name" value="Agal"/>
    <property type="match status" value="1"/>
</dbReference>
<evidence type="ECO:0000256" key="7">
    <source>
        <dbReference type="PIRSR" id="PIRSR005536-2"/>
    </source>
</evidence>
<evidence type="ECO:0000259" key="9">
    <source>
        <dbReference type="Pfam" id="PF16874"/>
    </source>
</evidence>